<gene>
    <name evidence="6" type="ORF">PoMZ_01130</name>
</gene>
<evidence type="ECO:0000313" key="6">
    <source>
        <dbReference type="EMBL" id="QBZ56224.1"/>
    </source>
</evidence>
<dbReference type="GO" id="GO:0000976">
    <property type="term" value="F:transcription cis-regulatory region binding"/>
    <property type="evidence" value="ECO:0007669"/>
    <property type="project" value="TreeGrafter"/>
</dbReference>
<dbReference type="InterPro" id="IPR001870">
    <property type="entry name" value="B30.2/SPRY"/>
</dbReference>
<dbReference type="GO" id="GO:0048188">
    <property type="term" value="C:Set1C/COMPASS complex"/>
    <property type="evidence" value="ECO:0007669"/>
    <property type="project" value="InterPro"/>
</dbReference>
<dbReference type="InterPro" id="IPR043136">
    <property type="entry name" value="B30.2/SPRY_sf"/>
</dbReference>
<dbReference type="Gene3D" id="2.60.120.920">
    <property type="match status" value="1"/>
</dbReference>
<organism evidence="6 7">
    <name type="scientific">Pyricularia oryzae</name>
    <name type="common">Rice blast fungus</name>
    <name type="synonym">Magnaporthe oryzae</name>
    <dbReference type="NCBI Taxonomy" id="318829"/>
    <lineage>
        <taxon>Eukaryota</taxon>
        <taxon>Fungi</taxon>
        <taxon>Dikarya</taxon>
        <taxon>Ascomycota</taxon>
        <taxon>Pezizomycotina</taxon>
        <taxon>Sordariomycetes</taxon>
        <taxon>Sordariomycetidae</taxon>
        <taxon>Magnaporthales</taxon>
        <taxon>Pyriculariaceae</taxon>
        <taxon>Pyricularia</taxon>
    </lineage>
</organism>
<evidence type="ECO:0000259" key="5">
    <source>
        <dbReference type="PROSITE" id="PS50188"/>
    </source>
</evidence>
<dbReference type="Proteomes" id="UP000294847">
    <property type="component" value="Chromosome 2"/>
</dbReference>
<feature type="region of interest" description="Disordered" evidence="4">
    <location>
        <begin position="271"/>
        <end position="297"/>
    </location>
</feature>
<dbReference type="PANTHER" id="PTHR10598">
    <property type="entry name" value="SET1/ASH2 HISTONE METHYLTRANSFERASE COMPLEX SUBUNIT ASH2"/>
    <property type="match status" value="1"/>
</dbReference>
<protein>
    <recommendedName>
        <fullName evidence="5">B30.2/SPRY domain-containing protein</fullName>
    </recommendedName>
</protein>
<proteinExistence type="inferred from homology"/>
<dbReference type="CDD" id="cd12872">
    <property type="entry name" value="SPRY_Ash2"/>
    <property type="match status" value="1"/>
</dbReference>
<keyword evidence="2" id="KW-0539">Nucleus</keyword>
<evidence type="ECO:0000256" key="1">
    <source>
        <dbReference type="ARBA" id="ARBA00004123"/>
    </source>
</evidence>
<feature type="compositionally biased region" description="Low complexity" evidence="4">
    <location>
        <begin position="61"/>
        <end position="73"/>
    </location>
</feature>
<accession>A0A4P7N809</accession>
<dbReference type="EMBL" id="CP034205">
    <property type="protein sequence ID" value="QBZ56224.1"/>
    <property type="molecule type" value="Genomic_DNA"/>
</dbReference>
<evidence type="ECO:0000256" key="2">
    <source>
        <dbReference type="ARBA" id="ARBA00023242"/>
    </source>
</evidence>
<comment type="similarity">
    <text evidence="3">Belongs to the cclA family.</text>
</comment>
<feature type="compositionally biased region" description="Low complexity" evidence="4">
    <location>
        <begin position="13"/>
        <end position="32"/>
    </location>
</feature>
<dbReference type="InterPro" id="IPR037353">
    <property type="entry name" value="ASH2"/>
</dbReference>
<dbReference type="SUPFAM" id="SSF49899">
    <property type="entry name" value="Concanavalin A-like lectins/glucanases"/>
    <property type="match status" value="1"/>
</dbReference>
<evidence type="ECO:0000256" key="4">
    <source>
        <dbReference type="SAM" id="MobiDB-lite"/>
    </source>
</evidence>
<dbReference type="SMART" id="SM00449">
    <property type="entry name" value="SPRY"/>
    <property type="match status" value="1"/>
</dbReference>
<dbReference type="SMR" id="A0A4P7N809"/>
<dbReference type="PROSITE" id="PS50188">
    <property type="entry name" value="B302_SPRY"/>
    <property type="match status" value="1"/>
</dbReference>
<feature type="domain" description="B30.2/SPRY" evidence="5">
    <location>
        <begin position="196"/>
        <end position="413"/>
    </location>
</feature>
<sequence>MATNGETPKRELTPAAATSTAPAATRSTSPRAGTPPASSLPQKRVLMEDDHAPAVRSPLNPDARSAPARAQSQARDEQQPSGVAAREKRTKKESLKKRESKGVVGGAGGSATVESSRATPDPRQKDQSPIDPNKAAPARYPQLLPAMRSSDFEAPRAPTFTSHHEVTGPDGETIEFGETTEQSVNRKGYVYNYCIADPAFPSMVYYRHTDQLPYTAHLSVEDAAQQMYFDRSAMHVTGELGFRMARANVGVREGRWYWECKVTRGVINPERSKQKSAENDAEGEVNEAKSHGHVRMGWARREASRDAPVGLDAYSYAIRDVGGQKVHMSRPKDFFPPGEDVREGDVIGLEICLPSEQLHRKVVQGHYNPAVDLLDEETPDLHAAAEASNIVRERVVIRGKTNLFSEVFDYHPIKELEDLMNPSPMAAAGAGHGHLSERPNPNHRVPCLRTLPKSYIKIYKNGVLMGTPFEDLLSFLPPASTPNAKLQDGAKEGFDDGTVGYYPAVSVFRGGAAEVNFGPDFWYPPPGYGSSTSATATNGDVEMTDADAAAVPNTSTGPSAPPTVKPMFERYNEQIAEDIVYDIIDEVHFWVQDGRKADGNIDGVDAADRMQED</sequence>
<dbReference type="OMA" id="GFRYTYA"/>
<comment type="subcellular location">
    <subcellularLocation>
        <location evidence="1">Nucleus</location>
    </subcellularLocation>
</comment>
<feature type="compositionally biased region" description="Basic and acidic residues" evidence="4">
    <location>
        <begin position="85"/>
        <end position="101"/>
    </location>
</feature>
<evidence type="ECO:0000256" key="3">
    <source>
        <dbReference type="ARBA" id="ARBA00038149"/>
    </source>
</evidence>
<dbReference type="InterPro" id="IPR013320">
    <property type="entry name" value="ConA-like_dom_sf"/>
</dbReference>
<dbReference type="InterPro" id="IPR003877">
    <property type="entry name" value="SPRY_dom"/>
</dbReference>
<reference evidence="6 7" key="1">
    <citation type="journal article" date="2019" name="Mol. Biol. Evol.">
        <title>Blast fungal genomes show frequent chromosomal changes, gene gains and losses, and effector gene turnover.</title>
        <authorList>
            <person name="Gomez Luciano L.B."/>
            <person name="Jason Tsai I."/>
            <person name="Chuma I."/>
            <person name="Tosa Y."/>
            <person name="Chen Y.H."/>
            <person name="Li J.Y."/>
            <person name="Li M.Y."/>
            <person name="Jade Lu M.Y."/>
            <person name="Nakayashiki H."/>
            <person name="Li W.H."/>
        </authorList>
    </citation>
    <scope>NUCLEOTIDE SEQUENCE [LARGE SCALE GENOMIC DNA]</scope>
    <source>
        <strain evidence="6">MZ5-1-6</strain>
    </source>
</reference>
<dbReference type="PANTHER" id="PTHR10598:SF0">
    <property type="entry name" value="SET1_ASH2 HISTONE METHYLTRANSFERASE COMPLEX SUBUNIT ASH2"/>
    <property type="match status" value="1"/>
</dbReference>
<dbReference type="AlphaFoldDB" id="A0A4P7N809"/>
<evidence type="ECO:0000313" key="7">
    <source>
        <dbReference type="Proteomes" id="UP000294847"/>
    </source>
</evidence>
<name>A0A4P7N809_PYROR</name>
<feature type="region of interest" description="Disordered" evidence="4">
    <location>
        <begin position="1"/>
        <end position="137"/>
    </location>
</feature>